<feature type="binding site" evidence="11">
    <location>
        <position position="150"/>
    </location>
    <ligand>
        <name>FAD</name>
        <dbReference type="ChEBI" id="CHEBI:57692"/>
    </ligand>
</feature>
<comment type="catalytic activity">
    <reaction evidence="10 12">
        <text>2 Fe(III)-[cytochrome b5] + NADH = 2 Fe(II)-[cytochrome b5] + NAD(+) + H(+)</text>
        <dbReference type="Rhea" id="RHEA:46680"/>
        <dbReference type="Rhea" id="RHEA-COMP:10438"/>
        <dbReference type="Rhea" id="RHEA-COMP:10439"/>
        <dbReference type="ChEBI" id="CHEBI:15378"/>
        <dbReference type="ChEBI" id="CHEBI:29033"/>
        <dbReference type="ChEBI" id="CHEBI:29034"/>
        <dbReference type="ChEBI" id="CHEBI:57540"/>
        <dbReference type="ChEBI" id="CHEBI:57945"/>
        <dbReference type="EC" id="1.6.2.2"/>
    </reaction>
</comment>
<evidence type="ECO:0000256" key="1">
    <source>
        <dbReference type="ARBA" id="ARBA00001974"/>
    </source>
</evidence>
<keyword evidence="8 12" id="KW-0520">NAD</keyword>
<dbReference type="PANTHER" id="PTHR19370:SF171">
    <property type="entry name" value="NADH-CYTOCHROME B5 REDUCTASE 2"/>
    <property type="match status" value="1"/>
</dbReference>
<gene>
    <name evidence="14" type="ORF">EUX98_g6261</name>
</gene>
<accession>A0A4S4MPJ9</accession>
<dbReference type="InterPro" id="IPR008333">
    <property type="entry name" value="Cbr1-like_FAD-bd_dom"/>
</dbReference>
<feature type="binding site" evidence="11">
    <location>
        <position position="148"/>
    </location>
    <ligand>
        <name>FAD</name>
        <dbReference type="ChEBI" id="CHEBI:57692"/>
    </ligand>
</feature>
<feature type="binding site" evidence="11">
    <location>
        <position position="132"/>
    </location>
    <ligand>
        <name>FAD</name>
        <dbReference type="ChEBI" id="CHEBI:57692"/>
    </ligand>
</feature>
<evidence type="ECO:0000313" key="15">
    <source>
        <dbReference type="Proteomes" id="UP000308730"/>
    </source>
</evidence>
<keyword evidence="9" id="KW-0496">Mitochondrion</keyword>
<keyword evidence="15" id="KW-1185">Reference proteome</keyword>
<dbReference type="Proteomes" id="UP000308730">
    <property type="component" value="Unassembled WGS sequence"/>
</dbReference>
<evidence type="ECO:0000256" key="5">
    <source>
        <dbReference type="ARBA" id="ARBA00022787"/>
    </source>
</evidence>
<dbReference type="PANTHER" id="PTHR19370">
    <property type="entry name" value="NADH-CYTOCHROME B5 REDUCTASE"/>
    <property type="match status" value="1"/>
</dbReference>
<dbReference type="GO" id="GO:0005741">
    <property type="term" value="C:mitochondrial outer membrane"/>
    <property type="evidence" value="ECO:0007669"/>
    <property type="project" value="UniProtKB-SubCell"/>
</dbReference>
<dbReference type="InterPro" id="IPR039261">
    <property type="entry name" value="FNR_nucleotide-bd"/>
</dbReference>
<dbReference type="SUPFAM" id="SSF52343">
    <property type="entry name" value="Ferredoxin reductase-like, C-terminal NADP-linked domain"/>
    <property type="match status" value="1"/>
</dbReference>
<dbReference type="CDD" id="cd06183">
    <property type="entry name" value="cyt_b5_reduct_like"/>
    <property type="match status" value="1"/>
</dbReference>
<comment type="caution">
    <text evidence="14">The sequence shown here is derived from an EMBL/GenBank/DDBJ whole genome shotgun (WGS) entry which is preliminary data.</text>
</comment>
<dbReference type="FunFam" id="3.40.50.80:FF:000009">
    <property type="entry name" value="NADH-cytochrome b5 reductase"/>
    <property type="match status" value="1"/>
</dbReference>
<evidence type="ECO:0000256" key="3">
    <source>
        <dbReference type="ARBA" id="ARBA00006105"/>
    </source>
</evidence>
<dbReference type="InterPro" id="IPR001834">
    <property type="entry name" value="CBR-like"/>
</dbReference>
<evidence type="ECO:0000256" key="10">
    <source>
        <dbReference type="ARBA" id="ARBA00047682"/>
    </source>
</evidence>
<keyword evidence="5" id="KW-1000">Mitochondrion outer membrane</keyword>
<dbReference type="EC" id="1.6.2.2" evidence="12"/>
<dbReference type="Gene3D" id="2.40.30.10">
    <property type="entry name" value="Translation factors"/>
    <property type="match status" value="1"/>
</dbReference>
<dbReference type="PRINTS" id="PR00371">
    <property type="entry name" value="FPNCR"/>
</dbReference>
<dbReference type="InterPro" id="IPR017938">
    <property type="entry name" value="Riboflavin_synthase-like_b-brl"/>
</dbReference>
<keyword evidence="5" id="KW-0472">Membrane</keyword>
<dbReference type="InterPro" id="IPR001709">
    <property type="entry name" value="Flavoprot_Pyr_Nucl_cyt_Rdtase"/>
</dbReference>
<keyword evidence="7 12" id="KW-0560">Oxidoreductase</keyword>
<evidence type="ECO:0000259" key="13">
    <source>
        <dbReference type="PROSITE" id="PS51384"/>
    </source>
</evidence>
<reference evidence="14 15" key="1">
    <citation type="submission" date="2019-02" db="EMBL/GenBank/DDBJ databases">
        <title>Genome sequencing of the rare red list fungi Antrodiella citrinella (Flaviporus citrinellus).</title>
        <authorList>
            <person name="Buettner E."/>
            <person name="Kellner H."/>
        </authorList>
    </citation>
    <scope>NUCLEOTIDE SEQUENCE [LARGE SCALE GENOMIC DNA]</scope>
    <source>
        <strain evidence="14 15">DSM 108506</strain>
    </source>
</reference>
<dbReference type="Gene3D" id="3.40.50.80">
    <property type="entry name" value="Nucleotide-binding domain of ferredoxin-NADP reductase (FNR) module"/>
    <property type="match status" value="1"/>
</dbReference>
<evidence type="ECO:0000256" key="11">
    <source>
        <dbReference type="PIRSR" id="PIRSR601834-1"/>
    </source>
</evidence>
<dbReference type="EMBL" id="SGPM01000214">
    <property type="protein sequence ID" value="THH27932.1"/>
    <property type="molecule type" value="Genomic_DNA"/>
</dbReference>
<dbReference type="InterPro" id="IPR001433">
    <property type="entry name" value="OxRdtase_FAD/NAD-bd"/>
</dbReference>
<name>A0A4S4MPJ9_9APHY</name>
<evidence type="ECO:0000256" key="6">
    <source>
        <dbReference type="ARBA" id="ARBA00022827"/>
    </source>
</evidence>
<feature type="binding site" evidence="11">
    <location>
        <position position="199"/>
    </location>
    <ligand>
        <name>FAD</name>
        <dbReference type="ChEBI" id="CHEBI:57692"/>
    </ligand>
</feature>
<evidence type="ECO:0000256" key="9">
    <source>
        <dbReference type="ARBA" id="ARBA00023128"/>
    </source>
</evidence>
<dbReference type="Pfam" id="PF00970">
    <property type="entry name" value="FAD_binding_6"/>
    <property type="match status" value="1"/>
</dbReference>
<comment type="cofactor">
    <cofactor evidence="1 11 12">
        <name>FAD</name>
        <dbReference type="ChEBI" id="CHEBI:57692"/>
    </cofactor>
</comment>
<feature type="binding site" evidence="11">
    <location>
        <position position="158"/>
    </location>
    <ligand>
        <name>FAD</name>
        <dbReference type="ChEBI" id="CHEBI:57692"/>
    </ligand>
</feature>
<keyword evidence="6 11" id="KW-0274">FAD</keyword>
<evidence type="ECO:0000256" key="4">
    <source>
        <dbReference type="ARBA" id="ARBA00022630"/>
    </source>
</evidence>
<feature type="binding site" evidence="11">
    <location>
        <position position="157"/>
    </location>
    <ligand>
        <name>FAD</name>
        <dbReference type="ChEBI" id="CHEBI:57692"/>
    </ligand>
</feature>
<dbReference type="PROSITE" id="PS51384">
    <property type="entry name" value="FAD_FR"/>
    <property type="match status" value="1"/>
</dbReference>
<keyword evidence="4 11" id="KW-0285">Flavoprotein</keyword>
<comment type="similarity">
    <text evidence="3 12">Belongs to the flavoprotein pyridine nucleotide cytochrome reductase family.</text>
</comment>
<feature type="binding site" evidence="11">
    <location>
        <position position="131"/>
    </location>
    <ligand>
        <name>FAD</name>
        <dbReference type="ChEBI" id="CHEBI:57692"/>
    </ligand>
</feature>
<evidence type="ECO:0000256" key="2">
    <source>
        <dbReference type="ARBA" id="ARBA00004572"/>
    </source>
</evidence>
<dbReference type="AlphaFoldDB" id="A0A4S4MPJ9"/>
<protein>
    <recommendedName>
        <fullName evidence="12">NADH-cytochrome b5 reductase</fullName>
        <ecNumber evidence="12">1.6.2.2</ecNumber>
    </recommendedName>
</protein>
<dbReference type="GO" id="GO:0090524">
    <property type="term" value="F:cytochrome-b5 reductase activity, acting on NADH"/>
    <property type="evidence" value="ECO:0007669"/>
    <property type="project" value="UniProtKB-EC"/>
</dbReference>
<evidence type="ECO:0000313" key="14">
    <source>
        <dbReference type="EMBL" id="THH27932.1"/>
    </source>
</evidence>
<dbReference type="SUPFAM" id="SSF63380">
    <property type="entry name" value="Riboflavin synthase domain-like"/>
    <property type="match status" value="1"/>
</dbReference>
<evidence type="ECO:0000256" key="12">
    <source>
        <dbReference type="RuleBase" id="RU361226"/>
    </source>
</evidence>
<feature type="domain" description="FAD-binding FR-type" evidence="13">
    <location>
        <begin position="55"/>
        <end position="182"/>
    </location>
</feature>
<sequence>MSFIRASLRARSTLANVRRYSTTPETKPSNLPYYLGGGGIVGLAAYLYLDSATKEGPKPKRVQEKSPLDPQNFVEFKLKKVEPFNHNTAKYIFELPNGDASLLPVASCVVVKSAADAVNAANDDKGKPVIRPYTPVSPADHPGELVFLIKRYEGGEMSQHIHALKEGESLAIKGPINKFEYKANQFEEVGMIAGGSGITPMYQILEHALASPENKTKFTLIFANVTPADILLKAEFDALAKAHPDTLRVVYTLDKPEGTWDGETGFIGKEMVKKYVAPASLGDKVKVFICGPPGQVAAIAGKKEGYKQGAVGGVLKELGYTEDQVMIRAAVSVV</sequence>
<dbReference type="OrthoDB" id="432685at2759"/>
<dbReference type="InterPro" id="IPR017927">
    <property type="entry name" value="FAD-bd_FR_type"/>
</dbReference>
<organism evidence="14 15">
    <name type="scientific">Antrodiella citrinella</name>
    <dbReference type="NCBI Taxonomy" id="2447956"/>
    <lineage>
        <taxon>Eukaryota</taxon>
        <taxon>Fungi</taxon>
        <taxon>Dikarya</taxon>
        <taxon>Basidiomycota</taxon>
        <taxon>Agaricomycotina</taxon>
        <taxon>Agaricomycetes</taxon>
        <taxon>Polyporales</taxon>
        <taxon>Steccherinaceae</taxon>
        <taxon>Antrodiella</taxon>
    </lineage>
</organism>
<proteinExistence type="inferred from homology"/>
<dbReference type="PRINTS" id="PR00406">
    <property type="entry name" value="CYTB5RDTASE"/>
</dbReference>
<feature type="binding site" evidence="11">
    <location>
        <position position="133"/>
    </location>
    <ligand>
        <name>FAD</name>
        <dbReference type="ChEBI" id="CHEBI:57692"/>
    </ligand>
</feature>
<evidence type="ECO:0000256" key="7">
    <source>
        <dbReference type="ARBA" id="ARBA00023002"/>
    </source>
</evidence>
<comment type="subcellular location">
    <subcellularLocation>
        <location evidence="2">Mitochondrion outer membrane</location>
        <topology evidence="2">Single-pass membrane protein</topology>
    </subcellularLocation>
</comment>
<dbReference type="Pfam" id="PF00175">
    <property type="entry name" value="NAD_binding_1"/>
    <property type="match status" value="1"/>
</dbReference>
<evidence type="ECO:0000256" key="8">
    <source>
        <dbReference type="ARBA" id="ARBA00023027"/>
    </source>
</evidence>